<accession>A0A078BMK4</accession>
<proteinExistence type="predicted"/>
<sequence>MAMHVFLFLIILTKMAGTSGDVRQKQTETLLHNYANGDISADRIDEIVWKNILSAQVKTSLKVGTKPALLPISIYNTFYRRYMSVKQRQTRLSSISFFWTPTSKSFSGNAVLYIVDGRNPTEGKKRWDKNAEVNSQISVDFQGSILTVVTFDPNFQQFITGSLDIATATIDIHKIEFYIHVCHETMSKEYVAGFLDMSWKTVPDEAGVYEKVKFDVFTLPLTLPPEIKMQQGKTSFEKMKNYLKGKYDRQMRNLKQIEDITNEIAYGNDGGLTKEQKDHSETVNTIGELLNSSSSRIRALDLKSKNDEVNAKIRRLKDVMANGSIDEIRDATDDLKSTCIKYGIDIPDDIKSQDGYAKIGEAT</sequence>
<gene>
    <name evidence="1" type="primary">MP</name>
</gene>
<dbReference type="InterPro" id="IPR032434">
    <property type="entry name" value="Emaravirus_P4"/>
</dbReference>
<reference evidence="1" key="1">
    <citation type="submission" date="2014-06" db="EMBL/GenBank/DDBJ databases">
        <title>Pigeonpea sterlity mosaic disease is caused by two related Emaraviruses named PSMV-I and PSMV-II (PSMV- Pigeonpea sterlity mosaic virus).</title>
        <authorList>
            <person name="Kumar S."/>
            <person name="Subbarao B.L."/>
            <person name="Zaidi A.A."/>
            <person name="Hallan V."/>
        </authorList>
    </citation>
    <scope>NUCLEOTIDE SEQUENCE</scope>
    <source>
        <strain evidence="1">Hyderabad</strain>
    </source>
</reference>
<dbReference type="EMBL" id="LM652700">
    <property type="protein sequence ID" value="CDX09881.1"/>
    <property type="molecule type" value="Genomic_RNA"/>
</dbReference>
<protein>
    <submittedName>
        <fullName evidence="1">Movement Protein</fullName>
    </submittedName>
</protein>
<name>A0A078BMK4_9VIRU</name>
<organism evidence="1">
    <name type="scientific">Emaravirus cajani</name>
    <dbReference type="NCBI Taxonomy" id="1980429"/>
    <lineage>
        <taxon>Viruses</taxon>
        <taxon>Riboviria</taxon>
        <taxon>Orthornavirae</taxon>
        <taxon>Negarnaviricota</taxon>
        <taxon>Polyploviricotina</taxon>
        <taxon>Bunyaviricetes</taxon>
        <taxon>Elliovirales</taxon>
        <taxon>Fimoviridae</taxon>
        <taxon>Emaravirus</taxon>
    </lineage>
</organism>
<evidence type="ECO:0000313" key="1">
    <source>
        <dbReference type="EMBL" id="CDX09881.1"/>
    </source>
</evidence>
<dbReference type="Pfam" id="PF16505">
    <property type="entry name" value="Emaravirus_P4"/>
    <property type="match status" value="1"/>
</dbReference>